<feature type="transmembrane region" description="Helical" evidence="2">
    <location>
        <begin position="20"/>
        <end position="39"/>
    </location>
</feature>
<name>A0ABN0Y1E0_9ACTN</name>
<accession>A0ABN0Y1E0</accession>
<comment type="caution">
    <text evidence="3">The sequence shown here is derived from an EMBL/GenBank/DDBJ whole genome shotgun (WGS) entry which is preliminary data.</text>
</comment>
<proteinExistence type="predicted"/>
<feature type="compositionally biased region" description="Polar residues" evidence="1">
    <location>
        <begin position="52"/>
        <end position="65"/>
    </location>
</feature>
<evidence type="ECO:0000256" key="1">
    <source>
        <dbReference type="SAM" id="MobiDB-lite"/>
    </source>
</evidence>
<keyword evidence="4" id="KW-1185">Reference proteome</keyword>
<dbReference type="EMBL" id="BAAABW010000040">
    <property type="protein sequence ID" value="GAA0379892.1"/>
    <property type="molecule type" value="Genomic_DNA"/>
</dbReference>
<keyword evidence="2" id="KW-0472">Membrane</keyword>
<gene>
    <name evidence="3" type="ORF">GCM10010319_68040</name>
</gene>
<feature type="region of interest" description="Disordered" evidence="1">
    <location>
        <begin position="44"/>
        <end position="65"/>
    </location>
</feature>
<evidence type="ECO:0000313" key="4">
    <source>
        <dbReference type="Proteomes" id="UP001500063"/>
    </source>
</evidence>
<dbReference type="RefSeq" id="WP_344124131.1">
    <property type="nucleotide sequence ID" value="NZ_BAAABW010000040.1"/>
</dbReference>
<sequence length="65" mass="6654">MTARHARPEGPDKIDLGHPARSFIALLAVAVAVSAGIVLNGHGDTLLDDSESAPTLSMTDTTSAN</sequence>
<reference evidence="3 4" key="1">
    <citation type="journal article" date="2019" name="Int. J. Syst. Evol. Microbiol.">
        <title>The Global Catalogue of Microorganisms (GCM) 10K type strain sequencing project: providing services to taxonomists for standard genome sequencing and annotation.</title>
        <authorList>
            <consortium name="The Broad Institute Genomics Platform"/>
            <consortium name="The Broad Institute Genome Sequencing Center for Infectious Disease"/>
            <person name="Wu L."/>
            <person name="Ma J."/>
        </authorList>
    </citation>
    <scope>NUCLEOTIDE SEQUENCE [LARGE SCALE GENOMIC DNA]</scope>
    <source>
        <strain evidence="3 4">JCM 4565</strain>
    </source>
</reference>
<keyword evidence="2" id="KW-0812">Transmembrane</keyword>
<protein>
    <submittedName>
        <fullName evidence="3">Uncharacterized protein</fullName>
    </submittedName>
</protein>
<dbReference type="Proteomes" id="UP001500063">
    <property type="component" value="Unassembled WGS sequence"/>
</dbReference>
<keyword evidence="2" id="KW-1133">Transmembrane helix</keyword>
<evidence type="ECO:0000313" key="3">
    <source>
        <dbReference type="EMBL" id="GAA0379892.1"/>
    </source>
</evidence>
<organism evidence="3 4">
    <name type="scientific">Streptomyces blastmyceticus</name>
    <dbReference type="NCBI Taxonomy" id="68180"/>
    <lineage>
        <taxon>Bacteria</taxon>
        <taxon>Bacillati</taxon>
        <taxon>Actinomycetota</taxon>
        <taxon>Actinomycetes</taxon>
        <taxon>Kitasatosporales</taxon>
        <taxon>Streptomycetaceae</taxon>
        <taxon>Streptomyces</taxon>
    </lineage>
</organism>
<evidence type="ECO:0000256" key="2">
    <source>
        <dbReference type="SAM" id="Phobius"/>
    </source>
</evidence>